<gene>
    <name evidence="1" type="ORF">NLJ89_g8667</name>
</gene>
<keyword evidence="2" id="KW-1185">Reference proteome</keyword>
<dbReference type="AlphaFoldDB" id="A0A9W8K1E6"/>
<sequence>MKNRSLLFECSFDGERLSVSIPRDMQALLLRISARFDAGPIAYIFNMMTFMPNDIDFYVPKYNKDVVVAFFKVRGYEERIDPHAYESTHGCIDSVITMENDRILKSINIVVTTANPVRAIVEFHSTVVMNYIAWYGLGKS</sequence>
<evidence type="ECO:0000313" key="2">
    <source>
        <dbReference type="Proteomes" id="UP001148786"/>
    </source>
</evidence>
<comment type="caution">
    <text evidence="1">The sequence shown here is derived from an EMBL/GenBank/DDBJ whole genome shotgun (WGS) entry which is preliminary data.</text>
</comment>
<evidence type="ECO:0000313" key="1">
    <source>
        <dbReference type="EMBL" id="KAJ3502924.1"/>
    </source>
</evidence>
<dbReference type="Proteomes" id="UP001148786">
    <property type="component" value="Unassembled WGS sequence"/>
</dbReference>
<proteinExistence type="predicted"/>
<protein>
    <submittedName>
        <fullName evidence="1">Uncharacterized protein</fullName>
    </submittedName>
</protein>
<organism evidence="1 2">
    <name type="scientific">Agrocybe chaxingu</name>
    <dbReference type="NCBI Taxonomy" id="84603"/>
    <lineage>
        <taxon>Eukaryota</taxon>
        <taxon>Fungi</taxon>
        <taxon>Dikarya</taxon>
        <taxon>Basidiomycota</taxon>
        <taxon>Agaricomycotina</taxon>
        <taxon>Agaricomycetes</taxon>
        <taxon>Agaricomycetidae</taxon>
        <taxon>Agaricales</taxon>
        <taxon>Agaricineae</taxon>
        <taxon>Strophariaceae</taxon>
        <taxon>Agrocybe</taxon>
    </lineage>
</organism>
<dbReference type="OrthoDB" id="3067340at2759"/>
<reference evidence="1" key="1">
    <citation type="submission" date="2022-07" db="EMBL/GenBank/DDBJ databases">
        <title>Genome Sequence of Agrocybe chaxingu.</title>
        <authorList>
            <person name="Buettner E."/>
        </authorList>
    </citation>
    <scope>NUCLEOTIDE SEQUENCE</scope>
    <source>
        <strain evidence="1">MP-N11</strain>
    </source>
</reference>
<accession>A0A9W8K1E6</accession>
<dbReference type="EMBL" id="JANKHO010001211">
    <property type="protein sequence ID" value="KAJ3502924.1"/>
    <property type="molecule type" value="Genomic_DNA"/>
</dbReference>
<name>A0A9W8K1E6_9AGAR</name>